<accession>A0A6J8AY93</accession>
<dbReference type="AlphaFoldDB" id="A0A6J8AY93"/>
<organism evidence="1 2">
    <name type="scientific">Mytilus coruscus</name>
    <name type="common">Sea mussel</name>
    <dbReference type="NCBI Taxonomy" id="42192"/>
    <lineage>
        <taxon>Eukaryota</taxon>
        <taxon>Metazoa</taxon>
        <taxon>Spiralia</taxon>
        <taxon>Lophotrochozoa</taxon>
        <taxon>Mollusca</taxon>
        <taxon>Bivalvia</taxon>
        <taxon>Autobranchia</taxon>
        <taxon>Pteriomorphia</taxon>
        <taxon>Mytilida</taxon>
        <taxon>Mytiloidea</taxon>
        <taxon>Mytilidae</taxon>
        <taxon>Mytilinae</taxon>
        <taxon>Mytilus</taxon>
    </lineage>
</organism>
<evidence type="ECO:0000313" key="2">
    <source>
        <dbReference type="Proteomes" id="UP000507470"/>
    </source>
</evidence>
<dbReference type="SUPFAM" id="SSF101898">
    <property type="entry name" value="NHL repeat"/>
    <property type="match status" value="1"/>
</dbReference>
<keyword evidence="2" id="KW-1185">Reference proteome</keyword>
<gene>
    <name evidence="1" type="ORF">MCOR_11514</name>
</gene>
<proteinExistence type="predicted"/>
<dbReference type="EMBL" id="CACVKT020001978">
    <property type="protein sequence ID" value="CAC5373930.1"/>
    <property type="molecule type" value="Genomic_DNA"/>
</dbReference>
<dbReference type="Gene3D" id="2.120.10.30">
    <property type="entry name" value="TolB, C-terminal domain"/>
    <property type="match status" value="1"/>
</dbReference>
<evidence type="ECO:0000313" key="1">
    <source>
        <dbReference type="EMBL" id="CAC5373930.1"/>
    </source>
</evidence>
<protein>
    <submittedName>
        <fullName evidence="1">Uncharacterized protein</fullName>
    </submittedName>
</protein>
<sequence>MAVYISGNIIDSTQSNHLRHYIHSRLKMASQAQGTNAQIPTINIDKVKLAYVKKLKLGSRLKEVNFTGICQLPDKTVVLSSCDMANNQGKLYSIESDGTTLSSKCEKAPFGITFFNEELLVSCPKTQEIGMVDIDDLEMYETFAKGYEFRGVSTNGTDIVSISKGKGISFMNKSGYIYKEFPLKSTNGKSFIHFDKEYIYYTDKQGPWIKCMNTIGKRVWLCELIDEVPYGVCTDMYGNVFVADRENGDILIVAADGSKYRSQSVDEVDEPTALCFDKENCQLIVADKSRSPCIYQVIYR</sequence>
<dbReference type="InterPro" id="IPR011042">
    <property type="entry name" value="6-blade_b-propeller_TolB-like"/>
</dbReference>
<name>A0A6J8AY93_MYTCO</name>
<dbReference type="Proteomes" id="UP000507470">
    <property type="component" value="Unassembled WGS sequence"/>
</dbReference>
<reference evidence="1 2" key="1">
    <citation type="submission" date="2020-06" db="EMBL/GenBank/DDBJ databases">
        <authorList>
            <person name="Li R."/>
            <person name="Bekaert M."/>
        </authorList>
    </citation>
    <scope>NUCLEOTIDE SEQUENCE [LARGE SCALE GENOMIC DNA]</scope>
    <source>
        <strain evidence="2">wild</strain>
    </source>
</reference>
<dbReference type="OrthoDB" id="6042283at2759"/>